<accession>U1LDR3</accession>
<dbReference type="Proteomes" id="UP000016462">
    <property type="component" value="Unassembled WGS sequence"/>
</dbReference>
<protein>
    <submittedName>
        <fullName evidence="1">Uncharacterized protein</fullName>
    </submittedName>
</protein>
<name>U1LDR3_9MICO</name>
<dbReference type="OrthoDB" id="3375485at2"/>
<dbReference type="AlphaFoldDB" id="U1LDR3"/>
<evidence type="ECO:0000313" key="1">
    <source>
        <dbReference type="EMBL" id="ERG65353.1"/>
    </source>
</evidence>
<keyword evidence="2" id="KW-1185">Reference proteome</keyword>
<dbReference type="RefSeq" id="WP_021009326.1">
    <property type="nucleotide sequence ID" value="NZ_ASHR01000004.1"/>
</dbReference>
<organism evidence="1 2">
    <name type="scientific">Agrococcus pavilionensis RW1</name>
    <dbReference type="NCBI Taxonomy" id="1330458"/>
    <lineage>
        <taxon>Bacteria</taxon>
        <taxon>Bacillati</taxon>
        <taxon>Actinomycetota</taxon>
        <taxon>Actinomycetes</taxon>
        <taxon>Micrococcales</taxon>
        <taxon>Microbacteriaceae</taxon>
        <taxon>Agrococcus</taxon>
    </lineage>
</organism>
<comment type="caution">
    <text evidence="1">The sequence shown here is derived from an EMBL/GenBank/DDBJ whole genome shotgun (WGS) entry which is preliminary data.</text>
</comment>
<sequence length="310" mass="34600">MDYDEYLAELRAPIQDALGLRDDFPPDLTSSRRLSPEFVREWVSRVRRYDDLLAPALVPMKLISMYGSRPHEQELTRTLQMVAHESTKRTGLDILTALREYPALLLTYTAALGAIAKQNYSMLRAVTADVQVAPLGSESMPFILTSGSQSVVGLDQWQALGTVLCNEDQGEQQTDAEIEMLLTGRRGRRRTSISDHLFTVLAPLFRQQFASDHDYADAFDRAEVLLDAVSEDARAQGERFYGPHGGYGRYTWRHRDTAKGPEAEMLAEAQGQGAGWTPLLGGLFGGVPERSVRALEEVASLATRIRSPRW</sequence>
<evidence type="ECO:0000313" key="2">
    <source>
        <dbReference type="Proteomes" id="UP000016462"/>
    </source>
</evidence>
<dbReference type="EMBL" id="ASHR01000004">
    <property type="protein sequence ID" value="ERG65353.1"/>
    <property type="molecule type" value="Genomic_DNA"/>
</dbReference>
<reference evidence="1 2" key="1">
    <citation type="journal article" date="2013" name="Genome Announc.">
        <title>First draft genome sequence from a member of the genus agrococcus, isolated from modern microbialites.</title>
        <authorList>
            <person name="White R.A.III."/>
            <person name="Grassa C.J."/>
            <person name="Suttle C.A."/>
        </authorList>
    </citation>
    <scope>NUCLEOTIDE SEQUENCE [LARGE SCALE GENOMIC DNA]</scope>
    <source>
        <strain evidence="1 2">RW1</strain>
    </source>
</reference>
<proteinExistence type="predicted"/>
<gene>
    <name evidence="1" type="ORF">L332_13010</name>
</gene>